<sequence>MILDGGAVIEIGTTEAKPTIGITDYSRRETDDFGVTTVVKRGFSRTMSVRVKVPTGEVDGLQRQLAALRAKAVQWVADDRFDSLSITGFYKDLSIDLAIPPVSYCTLTIEGLAETGAFDDPGDDPATDQRASTLKLVRPAVVDDDVLVTSTVPENDYPVWSAGLTYALGNRVIDHAAHRIYESAIDGNIGHDPADLAGQWIDIGPTNRWAMFDQALGSLTEAAGSIVVTLNPVDPIDAIALLDVTATSVRVQGVGYDQSLAPAVAAGAVSFLDMPETASTLTITISGPGTVSVGTLLIGKLVGLGTTEASPTAAITDYSRKETDDFGEVTVVERAWAKRMEVRALISTASVDLVAARIANVRATPALWIGDAALESLAIYGFFKDFSIEVDEHVSTLALSIEGLSAAAKLAPLIPDPEIGWDDVKDDNPEHPKPEDGATVGAPDWAPVGGTTAGTIVAALLALGSVTDPDEIVAGALALIDRTQNHALALFDAQLLGEERKARWDRLTHLDGAEITTRVRQEITERIEGDTAIVEMVTEIEAAATDGLNAALAAISDEASVRAAADTAETTQRELAISLVQTRIDDEVIDLQAAILNEATTRADAIAAETTQREIATSALQSALDGHVTTLQASIEAEATTRASADAAETSQRELAISTLQGVVDGQIADVTAAISSEASTRATAIAAETLAREQAISEIETTIDGEISTVMAAIASEASTRATADEAEASQREALAASIASDLADVNAAILNEASVRATGDEAEATAREALAATLSGDIADVSAAVETEATARAAEDGALASLISGVQTTVDGHTASVALLLESVDGLNSRLVARVVSGDMIGGFELAAGGGEIDANFLVDNFRVLSPSGGDGWQFSDGRQVTTGGTIMTITGAPFGSSEQFLEWTGPIVSTYEECTEANAIKYMKIDGSAYFGGGLSSGILKNEATSNVVSSTAFVTVGPFTSNGNTVNININARYYREYRADSGTGGITGSGSGVITVEHSADSTNWTSIGTMGVAESLREVIVDGEPGVPDVIQWEMSGAGTLIWNPGPLSGLFIRARWTSRLFPAFNGTPLFGTEERQSVTIIAVETP</sequence>
<feature type="region of interest" description="Disordered" evidence="1">
    <location>
        <begin position="422"/>
        <end position="443"/>
    </location>
</feature>
<dbReference type="Proteomes" id="UP000248597">
    <property type="component" value="Unassembled WGS sequence"/>
</dbReference>
<evidence type="ECO:0000256" key="1">
    <source>
        <dbReference type="SAM" id="MobiDB-lite"/>
    </source>
</evidence>
<proteinExistence type="predicted"/>
<organism evidence="2 3">
    <name type="scientific">Sphingopyxis macrogoltabida</name>
    <name type="common">Sphingomonas macrogoltabidus</name>
    <dbReference type="NCBI Taxonomy" id="33050"/>
    <lineage>
        <taxon>Bacteria</taxon>
        <taxon>Pseudomonadati</taxon>
        <taxon>Pseudomonadota</taxon>
        <taxon>Alphaproteobacteria</taxon>
        <taxon>Sphingomonadales</taxon>
        <taxon>Sphingomonadaceae</taxon>
        <taxon>Sphingopyxis</taxon>
    </lineage>
</organism>
<evidence type="ECO:0000313" key="2">
    <source>
        <dbReference type="EMBL" id="PZQ21241.1"/>
    </source>
</evidence>
<feature type="compositionally biased region" description="Basic and acidic residues" evidence="1">
    <location>
        <begin position="422"/>
        <end position="436"/>
    </location>
</feature>
<comment type="caution">
    <text evidence="2">The sequence shown here is derived from an EMBL/GenBank/DDBJ whole genome shotgun (WGS) entry which is preliminary data.</text>
</comment>
<name>A0A2W5KW26_SPHMC</name>
<evidence type="ECO:0000313" key="3">
    <source>
        <dbReference type="Proteomes" id="UP000248597"/>
    </source>
</evidence>
<dbReference type="EMBL" id="QFPJ01000033">
    <property type="protein sequence ID" value="PZQ21241.1"/>
    <property type="molecule type" value="Genomic_DNA"/>
</dbReference>
<dbReference type="AlphaFoldDB" id="A0A2W5KW26"/>
<protein>
    <recommendedName>
        <fullName evidence="4">DUF1983 domain-containing protein</fullName>
    </recommendedName>
</protein>
<reference evidence="2 3" key="1">
    <citation type="submission" date="2017-08" db="EMBL/GenBank/DDBJ databases">
        <title>Infants hospitalized years apart are colonized by the same room-sourced microbial strains.</title>
        <authorList>
            <person name="Brooks B."/>
            <person name="Olm M.R."/>
            <person name="Firek B.A."/>
            <person name="Baker R."/>
            <person name="Thomas B.C."/>
            <person name="Morowitz M.J."/>
            <person name="Banfield J.F."/>
        </authorList>
    </citation>
    <scope>NUCLEOTIDE SEQUENCE [LARGE SCALE GENOMIC DNA]</scope>
    <source>
        <strain evidence="2">S2_005_003_R2_47</strain>
    </source>
</reference>
<evidence type="ECO:0008006" key="4">
    <source>
        <dbReference type="Google" id="ProtNLM"/>
    </source>
</evidence>
<accession>A0A2W5KW26</accession>
<gene>
    <name evidence="2" type="ORF">DI569_12495</name>
</gene>